<dbReference type="CDD" id="cd01053">
    <property type="entry name" value="AOX"/>
    <property type="match status" value="1"/>
</dbReference>
<comment type="caution">
    <text evidence="17">The sequence shown here is derived from an EMBL/GenBank/DDBJ whole genome shotgun (WGS) entry which is preliminary data.</text>
</comment>
<dbReference type="SUPFAM" id="SSF47240">
    <property type="entry name" value="Ferritin-like"/>
    <property type="match status" value="1"/>
</dbReference>
<dbReference type="InterPro" id="IPR018247">
    <property type="entry name" value="EF_Hand_1_Ca_BS"/>
</dbReference>
<keyword evidence="4" id="KW-0813">Transport</keyword>
<dbReference type="Gene3D" id="1.20.1260.140">
    <property type="entry name" value="Alternative oxidase"/>
    <property type="match status" value="1"/>
</dbReference>
<keyword evidence="5" id="KW-0679">Respiratory chain</keyword>
<dbReference type="GO" id="GO:0009916">
    <property type="term" value="F:alternative oxidase activity"/>
    <property type="evidence" value="ECO:0007669"/>
    <property type="project" value="InterPro"/>
</dbReference>
<dbReference type="AlphaFoldDB" id="A0AAD8Y7Z6"/>
<evidence type="ECO:0000256" key="9">
    <source>
        <dbReference type="ARBA" id="ARBA00022982"/>
    </source>
</evidence>
<evidence type="ECO:0000256" key="1">
    <source>
        <dbReference type="ARBA" id="ARBA00001962"/>
    </source>
</evidence>
<feature type="region of interest" description="Disordered" evidence="14">
    <location>
        <begin position="475"/>
        <end position="499"/>
    </location>
</feature>
<dbReference type="InterPro" id="IPR009078">
    <property type="entry name" value="Ferritin-like_SF"/>
</dbReference>
<evidence type="ECO:0000256" key="8">
    <source>
        <dbReference type="ARBA" id="ARBA00022837"/>
    </source>
</evidence>
<keyword evidence="18" id="KW-1185">Reference proteome</keyword>
<dbReference type="GO" id="GO:0010230">
    <property type="term" value="P:alternative respiration"/>
    <property type="evidence" value="ECO:0007669"/>
    <property type="project" value="TreeGrafter"/>
</dbReference>
<dbReference type="PANTHER" id="PTHR31803:SF3">
    <property type="entry name" value="ALTERNATIVE OXIDASE"/>
    <property type="match status" value="1"/>
</dbReference>
<keyword evidence="13 15" id="KW-0472">Membrane</keyword>
<sequence length="499" mass="55233">MTLEATLLRHGSRLLLTSKRRPLINGSTKSCVSWTRFAAPSLTTIKHHRFNSSNSNNIVGNLPALHHHYSHHDSNNNNNNHRRSIHSSNITNLGKSAIASPTLPNLRALTPTVRDAILSDLNQVDVDKNGIIDSEELKILLSKHATSFTDDEVVELTELFYASTGGHGVEVMRFLEALDAAIAEKSTSGGGEMSEDEKISPLVEEGKFKTHPLGIGTCASEYMFSKTHGKYTPEQLEIELTHVPPVTTLDKGALFAVKCFRFGFDQATGWNRGSMTPEKILNRAIFLETVAAIPGMVAAIIRHFRSLRNMTRDGGMLNMFLEEANNERMHLLTFIRLKDPGMIFRAAVIGAQGVFATGFGLAYVASPAFCHRFVGYIEEEAVLTYTKIIKAIEEAEEGSELAQWKAHPAPKIAKGYWHLGENGTVLDVMKAVRADEAEHRDVNHAVSGVPDDTVNPLYDPRERLDSMLAKYVRDIMEREQQEKGDKKATSTSTRAVTTD</sequence>
<dbReference type="EMBL" id="JATAAI010000014">
    <property type="protein sequence ID" value="KAK1740853.1"/>
    <property type="molecule type" value="Genomic_DNA"/>
</dbReference>
<dbReference type="InterPro" id="IPR002680">
    <property type="entry name" value="AOX"/>
</dbReference>
<evidence type="ECO:0000256" key="13">
    <source>
        <dbReference type="ARBA" id="ARBA00023136"/>
    </source>
</evidence>
<dbReference type="InterPro" id="IPR038659">
    <property type="entry name" value="AOX_sf"/>
</dbReference>
<dbReference type="SUPFAM" id="SSF47473">
    <property type="entry name" value="EF-hand"/>
    <property type="match status" value="1"/>
</dbReference>
<accession>A0AAD8Y7Z6</accession>
<evidence type="ECO:0000313" key="17">
    <source>
        <dbReference type="EMBL" id="KAK1740853.1"/>
    </source>
</evidence>
<evidence type="ECO:0000256" key="10">
    <source>
        <dbReference type="ARBA" id="ARBA00022989"/>
    </source>
</evidence>
<dbReference type="EC" id="1.10.3.11" evidence="17"/>
<reference evidence="17" key="1">
    <citation type="submission" date="2023-06" db="EMBL/GenBank/DDBJ databases">
        <title>Survivors Of The Sea: Transcriptome response of Skeletonema marinoi to long-term dormancy.</title>
        <authorList>
            <person name="Pinder M.I.M."/>
            <person name="Kourtchenko O."/>
            <person name="Robertson E.K."/>
            <person name="Larsson T."/>
            <person name="Maumus F."/>
            <person name="Osuna-Cruz C.M."/>
            <person name="Vancaester E."/>
            <person name="Stenow R."/>
            <person name="Vandepoele K."/>
            <person name="Ploug H."/>
            <person name="Bruchert V."/>
            <person name="Godhe A."/>
            <person name="Topel M."/>
        </authorList>
    </citation>
    <scope>NUCLEOTIDE SEQUENCE</scope>
    <source>
        <strain evidence="17">R05AC</strain>
    </source>
</reference>
<organism evidence="17 18">
    <name type="scientific">Skeletonema marinoi</name>
    <dbReference type="NCBI Taxonomy" id="267567"/>
    <lineage>
        <taxon>Eukaryota</taxon>
        <taxon>Sar</taxon>
        <taxon>Stramenopiles</taxon>
        <taxon>Ochrophyta</taxon>
        <taxon>Bacillariophyta</taxon>
        <taxon>Coscinodiscophyceae</taxon>
        <taxon>Thalassiosirophycidae</taxon>
        <taxon>Thalassiosirales</taxon>
        <taxon>Skeletonemataceae</taxon>
        <taxon>Skeletonema</taxon>
        <taxon>Skeletonema marinoi-dohrnii complex</taxon>
    </lineage>
</organism>
<feature type="transmembrane region" description="Helical" evidence="15">
    <location>
        <begin position="342"/>
        <end position="365"/>
    </location>
</feature>
<feature type="transmembrane region" description="Helical" evidence="15">
    <location>
        <begin position="284"/>
        <end position="304"/>
    </location>
</feature>
<dbReference type="Pfam" id="PF01786">
    <property type="entry name" value="AOX"/>
    <property type="match status" value="1"/>
</dbReference>
<feature type="compositionally biased region" description="Polar residues" evidence="14">
    <location>
        <begin position="489"/>
        <end position="499"/>
    </location>
</feature>
<dbReference type="GO" id="GO:0005509">
    <property type="term" value="F:calcium ion binding"/>
    <property type="evidence" value="ECO:0007669"/>
    <property type="project" value="InterPro"/>
</dbReference>
<evidence type="ECO:0000256" key="3">
    <source>
        <dbReference type="ARBA" id="ARBA00008388"/>
    </source>
</evidence>
<keyword evidence="6 15" id="KW-0812">Transmembrane</keyword>
<name>A0AAD8Y7Z6_9STRA</name>
<evidence type="ECO:0000259" key="16">
    <source>
        <dbReference type="PROSITE" id="PS50222"/>
    </source>
</evidence>
<evidence type="ECO:0000256" key="14">
    <source>
        <dbReference type="SAM" id="MobiDB-lite"/>
    </source>
</evidence>
<feature type="domain" description="EF-hand" evidence="16">
    <location>
        <begin position="112"/>
        <end position="147"/>
    </location>
</feature>
<dbReference type="InterPro" id="IPR002048">
    <property type="entry name" value="EF_hand_dom"/>
</dbReference>
<dbReference type="PANTHER" id="PTHR31803">
    <property type="entry name" value="ALTERNATIVE OXIDASE"/>
    <property type="match status" value="1"/>
</dbReference>
<proteinExistence type="inferred from homology"/>
<keyword evidence="9" id="KW-0249">Electron transport</keyword>
<feature type="compositionally biased region" description="Basic and acidic residues" evidence="14">
    <location>
        <begin position="475"/>
        <end position="488"/>
    </location>
</feature>
<dbReference type="Proteomes" id="UP001224775">
    <property type="component" value="Unassembled WGS sequence"/>
</dbReference>
<evidence type="ECO:0000256" key="4">
    <source>
        <dbReference type="ARBA" id="ARBA00022448"/>
    </source>
</evidence>
<protein>
    <submittedName>
        <fullName evidence="17">Mitochondrial alternative oxidase</fullName>
        <ecNumber evidence="17">1.10.3.11</ecNumber>
    </submittedName>
</protein>
<evidence type="ECO:0000256" key="11">
    <source>
        <dbReference type="ARBA" id="ARBA00023002"/>
    </source>
</evidence>
<evidence type="ECO:0000256" key="15">
    <source>
        <dbReference type="SAM" id="Phobius"/>
    </source>
</evidence>
<comment type="subcellular location">
    <subcellularLocation>
        <location evidence="2">Membrane</location>
    </subcellularLocation>
</comment>
<keyword evidence="8" id="KW-0106">Calcium</keyword>
<keyword evidence="7" id="KW-0479">Metal-binding</keyword>
<dbReference type="InterPro" id="IPR011992">
    <property type="entry name" value="EF-hand-dom_pair"/>
</dbReference>
<evidence type="ECO:0000256" key="7">
    <source>
        <dbReference type="ARBA" id="ARBA00022723"/>
    </source>
</evidence>
<dbReference type="PROSITE" id="PS50222">
    <property type="entry name" value="EF_HAND_2"/>
    <property type="match status" value="1"/>
</dbReference>
<comment type="cofactor">
    <cofactor evidence="1">
        <name>Fe cation</name>
        <dbReference type="ChEBI" id="CHEBI:24875"/>
    </cofactor>
</comment>
<comment type="similarity">
    <text evidence="3">Belongs to the alternative oxidase family.</text>
</comment>
<dbReference type="PROSITE" id="PS00018">
    <property type="entry name" value="EF_HAND_1"/>
    <property type="match status" value="1"/>
</dbReference>
<evidence type="ECO:0000256" key="5">
    <source>
        <dbReference type="ARBA" id="ARBA00022660"/>
    </source>
</evidence>
<keyword evidence="12" id="KW-0408">Iron</keyword>
<gene>
    <name evidence="17" type="ORF">QTG54_008105</name>
</gene>
<evidence type="ECO:0000256" key="2">
    <source>
        <dbReference type="ARBA" id="ARBA00004370"/>
    </source>
</evidence>
<dbReference type="GO" id="GO:0102721">
    <property type="term" value="F:ubiquinol:oxygen oxidoreductase activity"/>
    <property type="evidence" value="ECO:0007669"/>
    <property type="project" value="UniProtKB-EC"/>
</dbReference>
<evidence type="ECO:0000256" key="6">
    <source>
        <dbReference type="ARBA" id="ARBA00022692"/>
    </source>
</evidence>
<evidence type="ECO:0000256" key="12">
    <source>
        <dbReference type="ARBA" id="ARBA00023004"/>
    </source>
</evidence>
<dbReference type="GO" id="GO:0016020">
    <property type="term" value="C:membrane"/>
    <property type="evidence" value="ECO:0007669"/>
    <property type="project" value="UniProtKB-SubCell"/>
</dbReference>
<dbReference type="GO" id="GO:0005739">
    <property type="term" value="C:mitochondrion"/>
    <property type="evidence" value="ECO:0007669"/>
    <property type="project" value="TreeGrafter"/>
</dbReference>
<keyword evidence="10 15" id="KW-1133">Transmembrane helix</keyword>
<keyword evidence="11 17" id="KW-0560">Oxidoreductase</keyword>
<evidence type="ECO:0000313" key="18">
    <source>
        <dbReference type="Proteomes" id="UP001224775"/>
    </source>
</evidence>